<dbReference type="STRING" id="1527.SAMN04489757_11576"/>
<feature type="transmembrane region" description="Helical" evidence="1">
    <location>
        <begin position="147"/>
        <end position="167"/>
    </location>
</feature>
<evidence type="ECO:0000313" key="2">
    <source>
        <dbReference type="EMBL" id="SFO26252.1"/>
    </source>
</evidence>
<accession>A0A1I5FR86</accession>
<dbReference type="Proteomes" id="UP000198806">
    <property type="component" value="Unassembled WGS sequence"/>
</dbReference>
<protein>
    <submittedName>
        <fullName evidence="2">Fluoroquinolone transport system permease protein</fullName>
    </submittedName>
</protein>
<keyword evidence="1" id="KW-0812">Transmembrane</keyword>
<feature type="transmembrane region" description="Helical" evidence="1">
    <location>
        <begin position="44"/>
        <end position="68"/>
    </location>
</feature>
<dbReference type="Pfam" id="PF24686">
    <property type="entry name" value="FLQE3_permease"/>
    <property type="match status" value="1"/>
</dbReference>
<feature type="transmembrane region" description="Helical" evidence="1">
    <location>
        <begin position="193"/>
        <end position="212"/>
    </location>
</feature>
<dbReference type="InterPro" id="IPR056926">
    <property type="entry name" value="FLQE3_permease"/>
</dbReference>
<gene>
    <name evidence="2" type="ORF">SAMN04489757_11576</name>
</gene>
<feature type="transmembrane region" description="Helical" evidence="1">
    <location>
        <begin position="116"/>
        <end position="135"/>
    </location>
</feature>
<organism evidence="2 3">
    <name type="scientific">Anaerocolumna aminovalerica</name>
    <dbReference type="NCBI Taxonomy" id="1527"/>
    <lineage>
        <taxon>Bacteria</taxon>
        <taxon>Bacillati</taxon>
        <taxon>Bacillota</taxon>
        <taxon>Clostridia</taxon>
        <taxon>Lachnospirales</taxon>
        <taxon>Lachnospiraceae</taxon>
        <taxon>Anaerocolumna</taxon>
    </lineage>
</organism>
<dbReference type="RefSeq" id="WP_091686658.1">
    <property type="nucleotide sequence ID" value="NZ_BAABFM010000024.1"/>
</dbReference>
<sequence length="227" mass="25170">MRMINLIVGDIRFQIKYGFYFVYTVLTAIYIIILHTFPPSWREHAAVIMIFSDPAAMGLFFMGAIILLEKSQRVLNALAISPVKVTEYIISKVVSLGLISVVVAGILSISVKKENLLIVLLATAMTSTIFTLLGLIAGAKIASLNQFLIATVPLEMIYFAPPILYLFGYSPAFLRFYPLNLCMSLIAGKYEKVLISIVIIFATIGILFLVAYRCTLKMWKSVGGVKL</sequence>
<name>A0A1I5FR86_9FIRM</name>
<evidence type="ECO:0000313" key="3">
    <source>
        <dbReference type="Proteomes" id="UP000198806"/>
    </source>
</evidence>
<keyword evidence="1" id="KW-0472">Membrane</keyword>
<keyword evidence="1" id="KW-1133">Transmembrane helix</keyword>
<dbReference type="AlphaFoldDB" id="A0A1I5FR86"/>
<feature type="transmembrane region" description="Helical" evidence="1">
    <location>
        <begin position="20"/>
        <end position="38"/>
    </location>
</feature>
<proteinExistence type="predicted"/>
<evidence type="ECO:0000256" key="1">
    <source>
        <dbReference type="SAM" id="Phobius"/>
    </source>
</evidence>
<dbReference type="OrthoDB" id="8480522at2"/>
<feature type="transmembrane region" description="Helical" evidence="1">
    <location>
        <begin position="89"/>
        <end position="110"/>
    </location>
</feature>
<reference evidence="2 3" key="1">
    <citation type="submission" date="2016-10" db="EMBL/GenBank/DDBJ databases">
        <authorList>
            <person name="de Groot N.N."/>
        </authorList>
    </citation>
    <scope>NUCLEOTIDE SEQUENCE [LARGE SCALE GENOMIC DNA]</scope>
    <source>
        <strain evidence="2 3">DSM 1283</strain>
    </source>
</reference>
<keyword evidence="3" id="KW-1185">Reference proteome</keyword>
<dbReference type="EMBL" id="FOWD01000015">
    <property type="protein sequence ID" value="SFO26252.1"/>
    <property type="molecule type" value="Genomic_DNA"/>
</dbReference>